<proteinExistence type="predicted"/>
<dbReference type="Proteomes" id="UP000037660">
    <property type="component" value="Unassembled WGS sequence"/>
</dbReference>
<dbReference type="InterPro" id="IPR012338">
    <property type="entry name" value="Beta-lactam/transpept-like"/>
</dbReference>
<sequence length="404" mass="42890">MDHAALADALCDIVAQALAEAPRFDPPPNIDLAVAAFPPGRPPVFANVLFSRDWPRGLVASLPDDAGAVRNLAYFADPTDAQRTSIAWAPGADWTILNGLRQLAGPGPHQFIAPYPASLIKLMVAVGTGLLVDRGRAAWDEPWAHGSETRPVAAWADPMLTLSDNTATRALVALLHARGLIERSGPPDRDGAVPERNRLHAAFARVGLDTLRLANTRPDGGWLNSDGAGVGWLQMTAWDSLRLLWLLRPELPAPWLAPDSGPLLQPATAARLWGWLDEQALHEVLSSVLRAGQPGWMPGIPARLPARWLGPDGRARIDGLEPGADLRPAQAAAQVHFAHKTGTTASYASDAGWVESLAPGGRRYLVALLSTLGSRHAPGPALAVPPCLARIGAGVDGWLAQRLG</sequence>
<reference evidence="1 2" key="2">
    <citation type="journal article" date="2016" name="Science">
        <title>A bacterium that degrades and assimilates poly(ethylene terephthalate).</title>
        <authorList>
            <person name="Yoshida S."/>
            <person name="Hiraga K."/>
            <person name="Takehana T."/>
            <person name="Taniguchi I."/>
            <person name="Yamaji H."/>
            <person name="Maeda Y."/>
            <person name="Toyohara K."/>
            <person name="Miyamoto K."/>
            <person name="Kimura Y."/>
            <person name="Oda K."/>
        </authorList>
    </citation>
    <scope>NUCLEOTIDE SEQUENCE [LARGE SCALE GENOMIC DNA]</scope>
    <source>
        <strain evidence="2">NBRC 110686 / TISTR 2288 / 201-F6</strain>
    </source>
</reference>
<name>A0A0K8P756_PISS1</name>
<keyword evidence="2" id="KW-1185">Reference proteome</keyword>
<dbReference type="Gene3D" id="3.40.710.10">
    <property type="entry name" value="DD-peptidase/beta-lactamase superfamily"/>
    <property type="match status" value="1"/>
</dbReference>
<comment type="caution">
    <text evidence="1">The sequence shown here is derived from an EMBL/GenBank/DDBJ whole genome shotgun (WGS) entry which is preliminary data.</text>
</comment>
<evidence type="ECO:0008006" key="3">
    <source>
        <dbReference type="Google" id="ProtNLM"/>
    </source>
</evidence>
<dbReference type="EMBL" id="BBYR01000077">
    <property type="protein sequence ID" value="GAP38493.1"/>
    <property type="molecule type" value="Genomic_DNA"/>
</dbReference>
<dbReference type="AlphaFoldDB" id="A0A0K8P756"/>
<evidence type="ECO:0000313" key="2">
    <source>
        <dbReference type="Proteomes" id="UP000037660"/>
    </source>
</evidence>
<reference evidence="2" key="1">
    <citation type="submission" date="2015-07" db="EMBL/GenBank/DDBJ databases">
        <title>Discovery of a poly(ethylene terephthalate assimilation.</title>
        <authorList>
            <person name="Yoshida S."/>
            <person name="Hiraga K."/>
            <person name="Takehana T."/>
            <person name="Taniguchi I."/>
            <person name="Yamaji H."/>
            <person name="Maeda Y."/>
            <person name="Toyohara K."/>
            <person name="Miyamoto K."/>
            <person name="Kimura Y."/>
            <person name="Oda K."/>
        </authorList>
    </citation>
    <scope>NUCLEOTIDE SEQUENCE [LARGE SCALE GENOMIC DNA]</scope>
    <source>
        <strain evidence="2">NBRC 110686 / TISTR 2288 / 201-F6</strain>
    </source>
</reference>
<dbReference type="STRING" id="1547922.ISF6_4951"/>
<accession>A0A0K8P756</accession>
<dbReference type="SUPFAM" id="SSF56601">
    <property type="entry name" value="beta-lactamase/transpeptidase-like"/>
    <property type="match status" value="1"/>
</dbReference>
<evidence type="ECO:0000313" key="1">
    <source>
        <dbReference type="EMBL" id="GAP38493.1"/>
    </source>
</evidence>
<protein>
    <recommendedName>
        <fullName evidence="3">Beta-lactamase</fullName>
    </recommendedName>
</protein>
<gene>
    <name evidence="1" type="ORF">ISF6_4951</name>
</gene>
<organism evidence="1 2">
    <name type="scientific">Piscinibacter sakaiensis</name>
    <name type="common">Ideonella sakaiensis</name>
    <dbReference type="NCBI Taxonomy" id="1547922"/>
    <lineage>
        <taxon>Bacteria</taxon>
        <taxon>Pseudomonadati</taxon>
        <taxon>Pseudomonadota</taxon>
        <taxon>Betaproteobacteria</taxon>
        <taxon>Burkholderiales</taxon>
        <taxon>Sphaerotilaceae</taxon>
        <taxon>Piscinibacter</taxon>
    </lineage>
</organism>